<dbReference type="InterPro" id="IPR025709">
    <property type="entry name" value="Leu_tRNA-synth_edit"/>
</dbReference>
<organism evidence="15 16">
    <name type="scientific">Treponema phagedenis</name>
    <dbReference type="NCBI Taxonomy" id="162"/>
    <lineage>
        <taxon>Bacteria</taxon>
        <taxon>Pseudomonadati</taxon>
        <taxon>Spirochaetota</taxon>
        <taxon>Spirochaetia</taxon>
        <taxon>Spirochaetales</taxon>
        <taxon>Treponemataceae</taxon>
        <taxon>Treponema</taxon>
    </lineage>
</organism>
<dbReference type="Pfam" id="PF13603">
    <property type="entry name" value="tRNA-synt_1_2"/>
    <property type="match status" value="1"/>
</dbReference>
<keyword evidence="7 9" id="KW-0030">Aminoacyl-tRNA synthetase</keyword>
<feature type="domain" description="Methionyl/Leucyl tRNA synthetase" evidence="13">
    <location>
        <begin position="49"/>
        <end position="192"/>
    </location>
</feature>
<evidence type="ECO:0000256" key="7">
    <source>
        <dbReference type="ARBA" id="ARBA00023146"/>
    </source>
</evidence>
<feature type="domain" description="Leucyl-tRNA synthetase editing" evidence="14">
    <location>
        <begin position="230"/>
        <end position="427"/>
    </location>
</feature>
<feature type="domain" description="Methionyl/Valyl/Leucyl/Isoleucyl-tRNA synthetase anticodon-binding" evidence="12">
    <location>
        <begin position="710"/>
        <end position="822"/>
    </location>
</feature>
<dbReference type="GO" id="GO:0005524">
    <property type="term" value="F:ATP binding"/>
    <property type="evidence" value="ECO:0007669"/>
    <property type="project" value="UniProtKB-UniRule"/>
</dbReference>
<dbReference type="Pfam" id="PF00133">
    <property type="entry name" value="tRNA-synt_1"/>
    <property type="match status" value="2"/>
</dbReference>
<dbReference type="AlphaFoldDB" id="A0AAE6M7K1"/>
<dbReference type="FunFam" id="3.10.20.590:FF:000001">
    <property type="entry name" value="Leucine--tRNA ligase"/>
    <property type="match status" value="1"/>
</dbReference>
<evidence type="ECO:0000259" key="13">
    <source>
        <dbReference type="Pfam" id="PF09334"/>
    </source>
</evidence>
<dbReference type="Gene3D" id="3.40.50.620">
    <property type="entry name" value="HUPs"/>
    <property type="match status" value="2"/>
</dbReference>
<dbReference type="EMBL" id="CP042817">
    <property type="protein sequence ID" value="QEJ98608.1"/>
    <property type="molecule type" value="Genomic_DNA"/>
</dbReference>
<dbReference type="InterPro" id="IPR001412">
    <property type="entry name" value="aa-tRNA-synth_I_CS"/>
</dbReference>
<keyword evidence="5 9" id="KW-0067">ATP-binding</keyword>
<name>A0AAE6M7K1_TREPH</name>
<evidence type="ECO:0000256" key="10">
    <source>
        <dbReference type="RuleBase" id="RU363035"/>
    </source>
</evidence>
<dbReference type="GO" id="GO:0004823">
    <property type="term" value="F:leucine-tRNA ligase activity"/>
    <property type="evidence" value="ECO:0007669"/>
    <property type="project" value="UniProtKB-UniRule"/>
</dbReference>
<dbReference type="EC" id="6.1.1.4" evidence="9"/>
<dbReference type="SUPFAM" id="SSF47323">
    <property type="entry name" value="Anticodon-binding domain of a subclass of class I aminoacyl-tRNA synthetases"/>
    <property type="match status" value="1"/>
</dbReference>
<keyword evidence="6 9" id="KW-0648">Protein biosynthesis</keyword>
<evidence type="ECO:0000256" key="4">
    <source>
        <dbReference type="ARBA" id="ARBA00022741"/>
    </source>
</evidence>
<dbReference type="Gene3D" id="1.10.730.10">
    <property type="entry name" value="Isoleucyl-tRNA Synthetase, Domain 1"/>
    <property type="match status" value="1"/>
</dbReference>
<dbReference type="CDD" id="cd00812">
    <property type="entry name" value="LeuRS_core"/>
    <property type="match status" value="1"/>
</dbReference>
<evidence type="ECO:0000259" key="12">
    <source>
        <dbReference type="Pfam" id="PF08264"/>
    </source>
</evidence>
<reference evidence="15 16" key="1">
    <citation type="submission" date="2019-08" db="EMBL/GenBank/DDBJ databases">
        <authorList>
            <person name="Kuhnert P."/>
        </authorList>
    </citation>
    <scope>NUCLEOTIDE SEQUENCE [LARGE SCALE GENOMIC DNA]</scope>
    <source>
        <strain evidence="15 16">B36.5</strain>
    </source>
</reference>
<evidence type="ECO:0000256" key="8">
    <source>
        <dbReference type="ARBA" id="ARBA00047469"/>
    </source>
</evidence>
<dbReference type="FunFam" id="3.40.50.620:FF:000056">
    <property type="entry name" value="Leucine--tRNA ligase"/>
    <property type="match status" value="1"/>
</dbReference>
<dbReference type="InterPro" id="IPR002300">
    <property type="entry name" value="aa-tRNA-synth_Ia"/>
</dbReference>
<dbReference type="Pfam" id="PF08264">
    <property type="entry name" value="Anticodon_1"/>
    <property type="match status" value="1"/>
</dbReference>
<feature type="binding site" evidence="9">
    <location>
        <position position="642"/>
    </location>
    <ligand>
        <name>ATP</name>
        <dbReference type="ChEBI" id="CHEBI:30616"/>
    </ligand>
</feature>
<dbReference type="CDD" id="cd07958">
    <property type="entry name" value="Anticodon_Ia_Leu_BEm"/>
    <property type="match status" value="1"/>
</dbReference>
<dbReference type="FunFam" id="3.40.50.620:FF:000077">
    <property type="entry name" value="Leucine--tRNA ligase"/>
    <property type="match status" value="1"/>
</dbReference>
<evidence type="ECO:0000256" key="3">
    <source>
        <dbReference type="ARBA" id="ARBA00022598"/>
    </source>
</evidence>
<feature type="domain" description="Aminoacyl-tRNA synthetase class Ia" evidence="11">
    <location>
        <begin position="639"/>
        <end position="665"/>
    </location>
</feature>
<dbReference type="PANTHER" id="PTHR43740:SF2">
    <property type="entry name" value="LEUCINE--TRNA LIGASE, MITOCHONDRIAL"/>
    <property type="match status" value="1"/>
</dbReference>
<keyword evidence="2 9" id="KW-0963">Cytoplasm</keyword>
<evidence type="ECO:0000256" key="6">
    <source>
        <dbReference type="ARBA" id="ARBA00022917"/>
    </source>
</evidence>
<dbReference type="PRINTS" id="PR00985">
    <property type="entry name" value="TRNASYNTHLEU"/>
</dbReference>
<gene>
    <name evidence="9" type="primary">leuS</name>
    <name evidence="15" type="ORF">FUT82_11775</name>
</gene>
<proteinExistence type="inferred from homology"/>
<dbReference type="InterPro" id="IPR013155">
    <property type="entry name" value="M/V/L/I-tRNA-synth_anticd-bd"/>
</dbReference>
<comment type="catalytic activity">
    <reaction evidence="8 9">
        <text>tRNA(Leu) + L-leucine + ATP = L-leucyl-tRNA(Leu) + AMP + diphosphate</text>
        <dbReference type="Rhea" id="RHEA:11688"/>
        <dbReference type="Rhea" id="RHEA-COMP:9613"/>
        <dbReference type="Rhea" id="RHEA-COMP:9622"/>
        <dbReference type="ChEBI" id="CHEBI:30616"/>
        <dbReference type="ChEBI" id="CHEBI:33019"/>
        <dbReference type="ChEBI" id="CHEBI:57427"/>
        <dbReference type="ChEBI" id="CHEBI:78442"/>
        <dbReference type="ChEBI" id="CHEBI:78494"/>
        <dbReference type="ChEBI" id="CHEBI:456215"/>
        <dbReference type="EC" id="6.1.1.4"/>
    </reaction>
</comment>
<feature type="domain" description="Aminoacyl-tRNA synthetase class Ia" evidence="11">
    <location>
        <begin position="441"/>
        <end position="601"/>
    </location>
</feature>
<comment type="caution">
    <text evidence="9">Lacks conserved residue(s) required for the propagation of feature annotation.</text>
</comment>
<dbReference type="NCBIfam" id="TIGR00396">
    <property type="entry name" value="leuS_bact"/>
    <property type="match status" value="1"/>
</dbReference>
<comment type="similarity">
    <text evidence="1 9 10">Belongs to the class-I aminoacyl-tRNA synthetase family.</text>
</comment>
<comment type="subcellular location">
    <subcellularLocation>
        <location evidence="9">Cytoplasm</location>
    </subcellularLocation>
</comment>
<evidence type="ECO:0000256" key="9">
    <source>
        <dbReference type="HAMAP-Rule" id="MF_00049"/>
    </source>
</evidence>
<evidence type="ECO:0000259" key="11">
    <source>
        <dbReference type="Pfam" id="PF00133"/>
    </source>
</evidence>
<evidence type="ECO:0000256" key="1">
    <source>
        <dbReference type="ARBA" id="ARBA00005594"/>
    </source>
</evidence>
<dbReference type="FunFam" id="1.10.730.10:FF:000011">
    <property type="entry name" value="Leucine--tRNA ligase chloroplastic/mitochondrial"/>
    <property type="match status" value="1"/>
</dbReference>
<dbReference type="HAMAP" id="MF_00049_B">
    <property type="entry name" value="Leu_tRNA_synth_B"/>
    <property type="match status" value="1"/>
</dbReference>
<dbReference type="PANTHER" id="PTHR43740">
    <property type="entry name" value="LEUCYL-TRNA SYNTHETASE"/>
    <property type="match status" value="1"/>
</dbReference>
<dbReference type="Proteomes" id="UP000323594">
    <property type="component" value="Chromosome"/>
</dbReference>
<dbReference type="SUPFAM" id="SSF50677">
    <property type="entry name" value="ValRS/IleRS/LeuRS editing domain"/>
    <property type="match status" value="1"/>
</dbReference>
<protein>
    <recommendedName>
        <fullName evidence="9">Leucine--tRNA ligase</fullName>
        <ecNumber evidence="9">6.1.1.4</ecNumber>
    </recommendedName>
    <alternativeName>
        <fullName evidence="9">Leucyl-tRNA synthetase</fullName>
        <shortName evidence="9">LeuRS</shortName>
    </alternativeName>
</protein>
<sequence>MLSEELYMSTYPFRTLEAKWQKYWETKKTFQVTEDNSFPKDKRAYVLDMFPYPSGEGLHVGHPEGYTATDIYCRYLRMNGYNVLHPMGFDSFGLPAENYAIKTGTHPKVTTNKNIDNFRRQIKSFGFSYDWDREISTSDESYYHWTQWIFLQLYKRGLAYEAETPINWCPSCLTGLANEEVKDGHCDRCGTQVVRKNIRQWILRITAYAERLLEDLESLDWPDSIKQMQRNWIGKSTGAEVDFFIADSEGNKTDQKIRVYTTRPDTLYGATYMVLAPEHGLVAKITTADQKKAVEAYIETAAKKSDLERTDLAKDKTGVFTGAYAINPLTNTKIPVWISDYILISYGTGAIMAVPGHDERDWEFAEKFHLPKIQVVASKEEWAAKGAGGDYSAEPKECTAADGFSVNSGSFSGLPTAEAIKKITEYLHEHGIGEKATNYKLRDWVFSRQRYWGEPIPIVHCPHCGIVSLNEKDLPLTLPQVESYQPTGTGESPLAGITDWVNTSCPKCGAAAKRETNTMPQWAGSCWYYLRYLDPKNTKEFCSKEKEAYWMPVDLYVGGAEHAVLHLLYARFWHKVLYDLGLVHTKEPFQRLINQGMITSYAYQRKNKTLVPIDEVRRLSDTEFEEIGSGEKLTRVIAKMSKSLKNVINPDDMIKEYGADSCRMYEMFMGPLEMSKPWSTQGLIGIYRFLEKVWALSEKPLTDQAGSDALIKLLHKTIKKVGEDTASLNFNTAISQMMICINELNKQDSLPRTLWENFVKLLAPYAPHLAEELWEKLGYTNSIAHESWPVYDEKLCIDSVCTIVVQINGKLRDKFETPIDTDKSDLEAQALNTEGAKRFIANKTVKKIIVVPNKLVNIVVA</sequence>
<dbReference type="InterPro" id="IPR002302">
    <property type="entry name" value="Leu-tRNA-ligase"/>
</dbReference>
<dbReference type="InterPro" id="IPR009080">
    <property type="entry name" value="tRNAsynth_Ia_anticodon-bd"/>
</dbReference>
<evidence type="ECO:0000256" key="5">
    <source>
        <dbReference type="ARBA" id="ARBA00022840"/>
    </source>
</evidence>
<keyword evidence="4 9" id="KW-0547">Nucleotide-binding</keyword>
<dbReference type="InterPro" id="IPR015413">
    <property type="entry name" value="Methionyl/Leucyl_tRNA_Synth"/>
</dbReference>
<dbReference type="GO" id="GO:0005829">
    <property type="term" value="C:cytosol"/>
    <property type="evidence" value="ECO:0007669"/>
    <property type="project" value="TreeGrafter"/>
</dbReference>
<accession>A0AAE6M7K1</accession>
<feature type="short sequence motif" description="'KMSKS' region" evidence="9">
    <location>
        <begin position="639"/>
        <end position="643"/>
    </location>
</feature>
<evidence type="ECO:0000259" key="14">
    <source>
        <dbReference type="Pfam" id="PF13603"/>
    </source>
</evidence>
<evidence type="ECO:0000313" key="16">
    <source>
        <dbReference type="Proteomes" id="UP000323594"/>
    </source>
</evidence>
<dbReference type="InterPro" id="IPR014729">
    <property type="entry name" value="Rossmann-like_a/b/a_fold"/>
</dbReference>
<evidence type="ECO:0000313" key="15">
    <source>
        <dbReference type="EMBL" id="QEJ98608.1"/>
    </source>
</evidence>
<dbReference type="SUPFAM" id="SSF52374">
    <property type="entry name" value="Nucleotidylyl transferase"/>
    <property type="match status" value="1"/>
</dbReference>
<evidence type="ECO:0000256" key="2">
    <source>
        <dbReference type="ARBA" id="ARBA00022490"/>
    </source>
</evidence>
<dbReference type="PROSITE" id="PS00178">
    <property type="entry name" value="AA_TRNA_LIGASE_I"/>
    <property type="match status" value="1"/>
</dbReference>
<dbReference type="GO" id="GO:0002161">
    <property type="term" value="F:aminoacyl-tRNA deacylase activity"/>
    <property type="evidence" value="ECO:0007669"/>
    <property type="project" value="InterPro"/>
</dbReference>
<keyword evidence="3 9" id="KW-0436">Ligase</keyword>
<dbReference type="InterPro" id="IPR009008">
    <property type="entry name" value="Val/Leu/Ile-tRNA-synth_edit"/>
</dbReference>
<dbReference type="Pfam" id="PF09334">
    <property type="entry name" value="tRNA-synt_1g"/>
    <property type="match status" value="1"/>
</dbReference>
<dbReference type="GO" id="GO:0006429">
    <property type="term" value="P:leucyl-tRNA aminoacylation"/>
    <property type="evidence" value="ECO:0007669"/>
    <property type="project" value="UniProtKB-UniRule"/>
</dbReference>